<dbReference type="EMBL" id="FXUA01000001">
    <property type="protein sequence ID" value="SMP05685.1"/>
    <property type="molecule type" value="Genomic_DNA"/>
</dbReference>
<proteinExistence type="predicted"/>
<sequence>MKTLPSPTYLFISEFDVKQHLKSLYPIVRVQVYGERLDEKPLHTLYIKFFERSTNLLNDYENSIRTIVKQYFAKALAFESEWIN</sequence>
<dbReference type="Proteomes" id="UP001157915">
    <property type="component" value="Unassembled WGS sequence"/>
</dbReference>
<evidence type="ECO:0000313" key="2">
    <source>
        <dbReference type="Proteomes" id="UP001157915"/>
    </source>
</evidence>
<evidence type="ECO:0000313" key="1">
    <source>
        <dbReference type="EMBL" id="SMP05685.1"/>
    </source>
</evidence>
<protein>
    <submittedName>
        <fullName evidence="1">Uncharacterized protein</fullName>
    </submittedName>
</protein>
<accession>A0ABY1NBJ4</accession>
<name>A0ABY1NBJ4_9BACT</name>
<reference evidence="1 2" key="1">
    <citation type="submission" date="2017-05" db="EMBL/GenBank/DDBJ databases">
        <authorList>
            <person name="Varghese N."/>
            <person name="Submissions S."/>
        </authorList>
    </citation>
    <scope>NUCLEOTIDE SEQUENCE [LARGE SCALE GENOMIC DNA]</scope>
    <source>
        <strain evidence="1 2">DSM 15360</strain>
    </source>
</reference>
<keyword evidence="2" id="KW-1185">Reference proteome</keyword>
<organism evidence="1 2">
    <name type="scientific">Algoriphagus winogradskyi</name>
    <dbReference type="NCBI Taxonomy" id="237017"/>
    <lineage>
        <taxon>Bacteria</taxon>
        <taxon>Pseudomonadati</taxon>
        <taxon>Bacteroidota</taxon>
        <taxon>Cytophagia</taxon>
        <taxon>Cytophagales</taxon>
        <taxon>Cyclobacteriaceae</taxon>
        <taxon>Algoriphagus</taxon>
    </lineage>
</organism>
<comment type="caution">
    <text evidence="1">The sequence shown here is derived from an EMBL/GenBank/DDBJ whole genome shotgun (WGS) entry which is preliminary data.</text>
</comment>
<gene>
    <name evidence="1" type="ORF">SAMN06265367_101369</name>
</gene>